<dbReference type="Pfam" id="PF00762">
    <property type="entry name" value="Ferrochelatase"/>
    <property type="match status" value="1"/>
</dbReference>
<gene>
    <name evidence="9" type="primary">hemH</name>
    <name evidence="11" type="ORF">DX908_09255</name>
</gene>
<dbReference type="PANTHER" id="PTHR11108:SF1">
    <property type="entry name" value="FERROCHELATASE, MITOCHONDRIAL"/>
    <property type="match status" value="1"/>
</dbReference>
<dbReference type="OrthoDB" id="9809741at2"/>
<dbReference type="InterPro" id="IPR019772">
    <property type="entry name" value="Ferrochelatase_AS"/>
</dbReference>
<dbReference type="RefSeq" id="WP_116392058.1">
    <property type="nucleotide sequence ID" value="NZ_QUQO01000001.1"/>
</dbReference>
<comment type="caution">
    <text evidence="11">The sequence shown here is derived from an EMBL/GenBank/DDBJ whole genome shotgun (WGS) entry which is preliminary data.</text>
</comment>
<evidence type="ECO:0000256" key="2">
    <source>
        <dbReference type="ARBA" id="ARBA00022490"/>
    </source>
</evidence>
<dbReference type="FunFam" id="3.40.50.1400:FF:000002">
    <property type="entry name" value="Ferrochelatase"/>
    <property type="match status" value="1"/>
</dbReference>
<protein>
    <recommendedName>
        <fullName evidence="9 10">Ferrochelatase</fullName>
        <ecNumber evidence="9 10">4.98.1.1</ecNumber>
    </recommendedName>
    <alternativeName>
        <fullName evidence="9">Heme synthase</fullName>
    </alternativeName>
    <alternativeName>
        <fullName evidence="9">Protoheme ferro-lyase</fullName>
    </alternativeName>
</protein>
<reference evidence="11 12" key="1">
    <citation type="submission" date="2018-08" db="EMBL/GenBank/DDBJ databases">
        <title>Parvularcula sp. SM1705, isolated from surface water of the South Sea China.</title>
        <authorList>
            <person name="Sun L."/>
        </authorList>
    </citation>
    <scope>NUCLEOTIDE SEQUENCE [LARGE SCALE GENOMIC DNA]</scope>
    <source>
        <strain evidence="11 12">SM1705</strain>
    </source>
</reference>
<comment type="pathway">
    <text evidence="9 10">Porphyrin-containing compound metabolism; protoheme biosynthesis; protoheme from protoporphyrin-IX: step 1/1.</text>
</comment>
<dbReference type="EC" id="4.98.1.1" evidence="9 10"/>
<evidence type="ECO:0000256" key="5">
    <source>
        <dbReference type="ARBA" id="ARBA00023133"/>
    </source>
</evidence>
<feature type="binding site" evidence="9">
    <location>
        <position position="215"/>
    </location>
    <ligand>
        <name>Fe(2+)</name>
        <dbReference type="ChEBI" id="CHEBI:29033"/>
    </ligand>
</feature>
<keyword evidence="6 9" id="KW-0456">Lyase</keyword>
<keyword evidence="12" id="KW-1185">Reference proteome</keyword>
<dbReference type="InterPro" id="IPR033659">
    <property type="entry name" value="Ferrochelatase_N"/>
</dbReference>
<accession>A0A371RIZ6</accession>
<dbReference type="Gene3D" id="3.40.50.1400">
    <property type="match status" value="2"/>
</dbReference>
<feature type="binding site" evidence="9">
    <location>
        <position position="296"/>
    </location>
    <ligand>
        <name>Fe(2+)</name>
        <dbReference type="ChEBI" id="CHEBI:29033"/>
    </ligand>
</feature>
<dbReference type="InParanoid" id="A0A371RIZ6"/>
<evidence type="ECO:0000256" key="6">
    <source>
        <dbReference type="ARBA" id="ARBA00023239"/>
    </source>
</evidence>
<dbReference type="GO" id="GO:0004325">
    <property type="term" value="F:ferrochelatase activity"/>
    <property type="evidence" value="ECO:0007669"/>
    <property type="project" value="UniProtKB-UniRule"/>
</dbReference>
<name>A0A371RIZ6_9PROT</name>
<dbReference type="CDD" id="cd03411">
    <property type="entry name" value="Ferrochelatase_N"/>
    <property type="match status" value="1"/>
</dbReference>
<evidence type="ECO:0000313" key="12">
    <source>
        <dbReference type="Proteomes" id="UP000264589"/>
    </source>
</evidence>
<dbReference type="NCBIfam" id="TIGR00109">
    <property type="entry name" value="hemH"/>
    <property type="match status" value="1"/>
</dbReference>
<comment type="similarity">
    <text evidence="1 9 10">Belongs to the ferrochelatase family.</text>
</comment>
<comment type="catalytic activity">
    <reaction evidence="8">
        <text>Fe-coproporphyrin III + 2 H(+) = coproporphyrin III + Fe(2+)</text>
        <dbReference type="Rhea" id="RHEA:49572"/>
        <dbReference type="ChEBI" id="CHEBI:15378"/>
        <dbReference type="ChEBI" id="CHEBI:29033"/>
        <dbReference type="ChEBI" id="CHEBI:68438"/>
        <dbReference type="ChEBI" id="CHEBI:131725"/>
        <dbReference type="EC" id="4.99.1.9"/>
    </reaction>
    <physiologicalReaction direction="right-to-left" evidence="8">
        <dbReference type="Rhea" id="RHEA:49574"/>
    </physiologicalReaction>
</comment>
<comment type="catalytic activity">
    <reaction evidence="9 10">
        <text>heme b + 2 H(+) = protoporphyrin IX + Fe(2+)</text>
        <dbReference type="Rhea" id="RHEA:22584"/>
        <dbReference type="ChEBI" id="CHEBI:15378"/>
        <dbReference type="ChEBI" id="CHEBI:29033"/>
        <dbReference type="ChEBI" id="CHEBI:57306"/>
        <dbReference type="ChEBI" id="CHEBI:60344"/>
        <dbReference type="EC" id="4.98.1.1"/>
    </reaction>
</comment>
<dbReference type="SUPFAM" id="SSF53800">
    <property type="entry name" value="Chelatase"/>
    <property type="match status" value="1"/>
</dbReference>
<comment type="subcellular location">
    <subcellularLocation>
        <location evidence="9 10">Cytoplasm</location>
    </subcellularLocation>
</comment>
<comment type="function">
    <text evidence="9 10">Catalyzes the ferrous insertion into protoporphyrin IX.</text>
</comment>
<evidence type="ECO:0000256" key="7">
    <source>
        <dbReference type="ARBA" id="ARBA00023244"/>
    </source>
</evidence>
<proteinExistence type="inferred from homology"/>
<dbReference type="FunCoup" id="A0A371RIZ6">
    <property type="interactions" value="462"/>
</dbReference>
<dbReference type="GO" id="GO:0005737">
    <property type="term" value="C:cytoplasm"/>
    <property type="evidence" value="ECO:0007669"/>
    <property type="project" value="UniProtKB-SubCell"/>
</dbReference>
<keyword evidence="7 9" id="KW-0627">Porphyrin biosynthesis</keyword>
<dbReference type="UniPathway" id="UPA00252">
    <property type="reaction ID" value="UER00325"/>
</dbReference>
<keyword evidence="5 9" id="KW-0350">Heme biosynthesis</keyword>
<dbReference type="EMBL" id="QUQO01000001">
    <property type="protein sequence ID" value="RFB05426.1"/>
    <property type="molecule type" value="Genomic_DNA"/>
</dbReference>
<keyword evidence="3 9" id="KW-0479">Metal-binding</keyword>
<keyword evidence="4 9" id="KW-0408">Iron</keyword>
<evidence type="ECO:0000256" key="10">
    <source>
        <dbReference type="RuleBase" id="RU000607"/>
    </source>
</evidence>
<evidence type="ECO:0000256" key="8">
    <source>
        <dbReference type="ARBA" id="ARBA00024536"/>
    </source>
</evidence>
<dbReference type="GO" id="GO:0046872">
    <property type="term" value="F:metal ion binding"/>
    <property type="evidence" value="ECO:0007669"/>
    <property type="project" value="UniProtKB-KW"/>
</dbReference>
<evidence type="ECO:0000256" key="3">
    <source>
        <dbReference type="ARBA" id="ARBA00022723"/>
    </source>
</evidence>
<dbReference type="PANTHER" id="PTHR11108">
    <property type="entry name" value="FERROCHELATASE"/>
    <property type="match status" value="1"/>
</dbReference>
<dbReference type="InterPro" id="IPR033644">
    <property type="entry name" value="Ferrochelatase_C"/>
</dbReference>
<evidence type="ECO:0000256" key="9">
    <source>
        <dbReference type="HAMAP-Rule" id="MF_00323"/>
    </source>
</evidence>
<dbReference type="InterPro" id="IPR001015">
    <property type="entry name" value="Ferrochelatase"/>
</dbReference>
<sequence>MSETNRQSGKEMNLPPAHPSVKTGGVAVLLVNLGTPDTPEPASVRRYLREFLSDKRVVDYPRIFWLPVLYGIILNTRPSKTAKLYQSIWHEESGQSPLAYYTQRQMEGLAERLGDDVTVDYAMRYGNPSIPERIGALMAKGHDRIMILPLYPQYSATTTGTVADKVAEAMKERPWQPAIRIAPPFHDEPSYIDALETSMRRHVPEETERVILSFHGIPQRYFNAGDPYHCHCQKTARLLRERMGWDETFAPLGFQSKFGPEKWLEPSTESLVKKAAEDGIKQLAVAAPAFVSDCIETLEEIGIGLRETFKEAGGQELTPIPCLNNDEAFLACLEELARRELGGWIAPKDVAAAAAE</sequence>
<dbReference type="AlphaFoldDB" id="A0A371RIZ6"/>
<evidence type="ECO:0000256" key="4">
    <source>
        <dbReference type="ARBA" id="ARBA00023004"/>
    </source>
</evidence>
<evidence type="ECO:0000256" key="1">
    <source>
        <dbReference type="ARBA" id="ARBA00007718"/>
    </source>
</evidence>
<keyword evidence="2 9" id="KW-0963">Cytoplasm</keyword>
<dbReference type="CDD" id="cd00419">
    <property type="entry name" value="Ferrochelatase_C"/>
    <property type="match status" value="1"/>
</dbReference>
<evidence type="ECO:0000313" key="11">
    <source>
        <dbReference type="EMBL" id="RFB05426.1"/>
    </source>
</evidence>
<dbReference type="Proteomes" id="UP000264589">
    <property type="component" value="Unassembled WGS sequence"/>
</dbReference>
<dbReference type="PROSITE" id="PS00534">
    <property type="entry name" value="FERROCHELATASE"/>
    <property type="match status" value="1"/>
</dbReference>
<dbReference type="HAMAP" id="MF_00323">
    <property type="entry name" value="Ferrochelatase"/>
    <property type="match status" value="1"/>
</dbReference>
<organism evidence="11 12">
    <name type="scientific">Parvularcula marina</name>
    <dbReference type="NCBI Taxonomy" id="2292771"/>
    <lineage>
        <taxon>Bacteria</taxon>
        <taxon>Pseudomonadati</taxon>
        <taxon>Pseudomonadota</taxon>
        <taxon>Alphaproteobacteria</taxon>
        <taxon>Parvularculales</taxon>
        <taxon>Parvularculaceae</taxon>
        <taxon>Parvularcula</taxon>
    </lineage>
</organism>
<dbReference type="GO" id="GO:0006783">
    <property type="term" value="P:heme biosynthetic process"/>
    <property type="evidence" value="ECO:0007669"/>
    <property type="project" value="UniProtKB-UniRule"/>
</dbReference>